<dbReference type="InterPro" id="IPR044730">
    <property type="entry name" value="RNase_H-like_dom_plant"/>
</dbReference>
<organism evidence="3 4">
    <name type="scientific">Cannabis sativa</name>
    <name type="common">Hemp</name>
    <name type="synonym">Marijuana</name>
    <dbReference type="NCBI Taxonomy" id="3483"/>
    <lineage>
        <taxon>Eukaryota</taxon>
        <taxon>Viridiplantae</taxon>
        <taxon>Streptophyta</taxon>
        <taxon>Embryophyta</taxon>
        <taxon>Tracheophyta</taxon>
        <taxon>Spermatophyta</taxon>
        <taxon>Magnoliopsida</taxon>
        <taxon>eudicotyledons</taxon>
        <taxon>Gunneridae</taxon>
        <taxon>Pentapetalae</taxon>
        <taxon>rosids</taxon>
        <taxon>fabids</taxon>
        <taxon>Rosales</taxon>
        <taxon>Cannabaceae</taxon>
        <taxon>Cannabis</taxon>
    </lineage>
</organism>
<accession>A0A803PDE3</accession>
<dbReference type="Gene3D" id="3.60.10.10">
    <property type="entry name" value="Endonuclease/exonuclease/phosphatase"/>
    <property type="match status" value="1"/>
</dbReference>
<dbReference type="PROSITE" id="PS50158">
    <property type="entry name" value="ZF_CCHC"/>
    <property type="match status" value="1"/>
</dbReference>
<dbReference type="PANTHER" id="PTHR46890:SF48">
    <property type="entry name" value="RNA-DIRECTED DNA POLYMERASE"/>
    <property type="match status" value="1"/>
</dbReference>
<keyword evidence="1" id="KW-0479">Metal-binding</keyword>
<proteinExistence type="predicted"/>
<dbReference type="InterPro" id="IPR036691">
    <property type="entry name" value="Endo/exonu/phosph_ase_sf"/>
</dbReference>
<dbReference type="InterPro" id="IPR036397">
    <property type="entry name" value="RNaseH_sf"/>
</dbReference>
<dbReference type="Gene3D" id="3.30.420.10">
    <property type="entry name" value="Ribonuclease H-like superfamily/Ribonuclease H"/>
    <property type="match status" value="1"/>
</dbReference>
<evidence type="ECO:0000313" key="3">
    <source>
        <dbReference type="EnsemblPlants" id="cds.evm.model.04.1511"/>
    </source>
</evidence>
<dbReference type="EnsemblPlants" id="evm.model.04.1511">
    <property type="protein sequence ID" value="cds.evm.model.04.1511"/>
    <property type="gene ID" value="evm.TU.04.1511"/>
</dbReference>
<dbReference type="SUPFAM" id="SSF56219">
    <property type="entry name" value="DNase I-like"/>
    <property type="match status" value="1"/>
</dbReference>
<dbReference type="InterPro" id="IPR002156">
    <property type="entry name" value="RNaseH_domain"/>
</dbReference>
<dbReference type="CDD" id="cd06222">
    <property type="entry name" value="RNase_H_like"/>
    <property type="match status" value="1"/>
</dbReference>
<dbReference type="InterPro" id="IPR000477">
    <property type="entry name" value="RT_dom"/>
</dbReference>
<dbReference type="InterPro" id="IPR052343">
    <property type="entry name" value="Retrotransposon-Effector_Assoc"/>
</dbReference>
<keyword evidence="1" id="KW-0862">Zinc</keyword>
<feature type="domain" description="CCHC-type" evidence="2">
    <location>
        <begin position="333"/>
        <end position="346"/>
    </location>
</feature>
<dbReference type="Proteomes" id="UP000596661">
    <property type="component" value="Chromosome 4"/>
</dbReference>
<dbReference type="Gramene" id="evm.model.04.1511">
    <property type="protein sequence ID" value="cds.evm.model.04.1511"/>
    <property type="gene ID" value="evm.TU.04.1511"/>
</dbReference>
<dbReference type="Pfam" id="PF00078">
    <property type="entry name" value="RVT_1"/>
    <property type="match status" value="1"/>
</dbReference>
<dbReference type="GO" id="GO:0004523">
    <property type="term" value="F:RNA-DNA hybrid ribonuclease activity"/>
    <property type="evidence" value="ECO:0007669"/>
    <property type="project" value="InterPro"/>
</dbReference>
<dbReference type="InterPro" id="IPR025836">
    <property type="entry name" value="Zn_knuckle_CX2CX4HX4C"/>
</dbReference>
<keyword evidence="4" id="KW-1185">Reference proteome</keyword>
<sequence length="1387" mass="154719">MVSFCRIGYFRSVRKPDWSIQDEPVRLLGSSLSNFFDLEVSSGSPKPKIQHHHHSNRIGGENYGRFIWELNRGWRKFFPASWTYIVPDTLPEGRRSSFVKKPYEVEANQVERPTESKERASPALRLVRDWDVIVFMTMDEVVGDSGGKQGRCLSLNEVSISLAPSVVTTKVLSKICLFGKILSSKTFIAKDVEKACSSIWKTQVKVEPTNGLLYGSNTFPFMFENGDMLVLLSWSSGFGVKVLAFNSIHFWVQIHSLPHDYFSRVNANLLGTLTGKVVSIELDESKPLTWKRWIRVQVEVDVSKPLCCGCFFKLSNEVNQWIQLKYEELGNFCYMCGLLGHQRRDCNLTSPVMVLNDKGSPFPLFRPWMNTHSFYANCFFGKSGTSPAMNEGNKIVAIRDGLKPVGVPSRGRGGTHVLRAWQPRSSAATEGVGAYLGVVSLSPHLELEKPSAPLSITKDNLNGNGGGEYMGIRASEGLNCVVNAWALTRAVGQLDGVCSGPNYGNKKSKDYGPFFKNCEIPSGPRIDLTNINTQIFSENKNDMGGSGPNDINIGDKNSVINSDGEGDSKLSIIGQDHSDHIDEKRSLSKFFQAQEGYLQELAAFASQGPIKRKAGHCDIGVPPSSETNERTTSVKKRRLDVDNHSLKIVPKWTMRRVKSVVRDFPRGVGPSSINPVVSGKHDGFVSTGQSKRLTTWKRKARLADIVIPKKNHVLIDDLGSAVGAPIDIVTPVEEIMELGLKFGGPWLILGDVNFVLNSSERIGLRGRDQFFLFILGSINRIRLIDLPVKGESLTWDNHRDGEAHIKSALDKALVNGDWLGLFLKAVVQSYHICNSDHWPLCISTVCQDAKPSRPFRFEAWWTRDPRSDLIVENAWGSLSHAWAPARIFKKVGATLLALSQWSRNQFGQFDSRIAQLESQLNCVQVLPVGPRVWAEELETRSLKAPGPDGMSVLFYKHYWNSVGSDFCDAVEDFFLSGSMHSGINSTNVILIPKVAKPKKVSQFRPNSLCNVVYKVFSKIIANRIRPVLPRLIFPTHAAFVPGRSINDNNVLVQEIIHSFKRKKGKVGFFTIKIDLVKAYDKLSWNFIDHQGDPLFPYLFIWAVDILSRILERAIDTGTIKDLKHKDADFNFILDNLVSKLHGWKLKLLSKAGRATLIKFVALAMPVYTMQTTKLSKKLASRIDVPVDSATIAMILKGGRPCGQGSDRWIWTKDVSDYVSCLFPPMVTVASPAWTPPLEDWIKINCDVRVGGDSMCVAALARDHSDTVVWAAVNMLNFRDPLIGEAAACRLSLDSARLKNHNYVLVESDSEIVIKALKGLHSIWNIANYVSLNNQLSKNFVSCNFSFISRCCNFAAHNVANWTFAQNISGFMEPSSIHDTIICNDRKV</sequence>
<name>A0A803PDE3_CANSA</name>
<dbReference type="GO" id="GO:0003676">
    <property type="term" value="F:nucleic acid binding"/>
    <property type="evidence" value="ECO:0007669"/>
    <property type="project" value="InterPro"/>
</dbReference>
<reference evidence="3" key="1">
    <citation type="submission" date="2018-11" db="EMBL/GenBank/DDBJ databases">
        <authorList>
            <person name="Grassa J C."/>
        </authorList>
    </citation>
    <scope>NUCLEOTIDE SEQUENCE [LARGE SCALE GENOMIC DNA]</scope>
</reference>
<evidence type="ECO:0000259" key="2">
    <source>
        <dbReference type="PROSITE" id="PS50158"/>
    </source>
</evidence>
<dbReference type="Pfam" id="PF13456">
    <property type="entry name" value="RVT_3"/>
    <property type="match status" value="1"/>
</dbReference>
<dbReference type="CDD" id="cd01650">
    <property type="entry name" value="RT_nLTR_like"/>
    <property type="match status" value="1"/>
</dbReference>
<dbReference type="GO" id="GO:0008270">
    <property type="term" value="F:zinc ion binding"/>
    <property type="evidence" value="ECO:0007669"/>
    <property type="project" value="UniProtKB-KW"/>
</dbReference>
<evidence type="ECO:0000256" key="1">
    <source>
        <dbReference type="PROSITE-ProRule" id="PRU00047"/>
    </source>
</evidence>
<keyword evidence="1" id="KW-0863">Zinc-finger</keyword>
<dbReference type="EMBL" id="UZAU01000391">
    <property type="status" value="NOT_ANNOTATED_CDS"/>
    <property type="molecule type" value="Genomic_DNA"/>
</dbReference>
<reference evidence="3" key="2">
    <citation type="submission" date="2021-03" db="UniProtKB">
        <authorList>
            <consortium name="EnsemblPlants"/>
        </authorList>
    </citation>
    <scope>IDENTIFICATION</scope>
</reference>
<dbReference type="PANTHER" id="PTHR46890">
    <property type="entry name" value="NON-LTR RETROLELEMENT REVERSE TRANSCRIPTASE-LIKE PROTEIN-RELATED"/>
    <property type="match status" value="1"/>
</dbReference>
<dbReference type="Pfam" id="PF14392">
    <property type="entry name" value="zf-CCHC_4"/>
    <property type="match status" value="1"/>
</dbReference>
<dbReference type="InterPro" id="IPR001878">
    <property type="entry name" value="Znf_CCHC"/>
</dbReference>
<protein>
    <recommendedName>
        <fullName evidence="2">CCHC-type domain-containing protein</fullName>
    </recommendedName>
</protein>
<evidence type="ECO:0000313" key="4">
    <source>
        <dbReference type="Proteomes" id="UP000596661"/>
    </source>
</evidence>